<dbReference type="AlphaFoldDB" id="A0AAE1CQL4"/>
<dbReference type="Proteomes" id="UP001283361">
    <property type="component" value="Unassembled WGS sequence"/>
</dbReference>
<organism evidence="1 2">
    <name type="scientific">Elysia crispata</name>
    <name type="common">lettuce slug</name>
    <dbReference type="NCBI Taxonomy" id="231223"/>
    <lineage>
        <taxon>Eukaryota</taxon>
        <taxon>Metazoa</taxon>
        <taxon>Spiralia</taxon>
        <taxon>Lophotrochozoa</taxon>
        <taxon>Mollusca</taxon>
        <taxon>Gastropoda</taxon>
        <taxon>Heterobranchia</taxon>
        <taxon>Euthyneura</taxon>
        <taxon>Panpulmonata</taxon>
        <taxon>Sacoglossa</taxon>
        <taxon>Placobranchoidea</taxon>
        <taxon>Plakobranchidae</taxon>
        <taxon>Elysia</taxon>
    </lineage>
</organism>
<dbReference type="EMBL" id="JAWDGP010007160">
    <property type="protein sequence ID" value="KAK3729086.1"/>
    <property type="molecule type" value="Genomic_DNA"/>
</dbReference>
<name>A0AAE1CQL4_9GAST</name>
<reference evidence="1" key="1">
    <citation type="journal article" date="2023" name="G3 (Bethesda)">
        <title>A reference genome for the long-term kleptoplast-retaining sea slug Elysia crispata morphotype clarki.</title>
        <authorList>
            <person name="Eastman K.E."/>
            <person name="Pendleton A.L."/>
            <person name="Shaikh M.A."/>
            <person name="Suttiyut T."/>
            <person name="Ogas R."/>
            <person name="Tomko P."/>
            <person name="Gavelis G."/>
            <person name="Widhalm J.R."/>
            <person name="Wisecaver J.H."/>
        </authorList>
    </citation>
    <scope>NUCLEOTIDE SEQUENCE</scope>
    <source>
        <strain evidence="1">ECLA1</strain>
    </source>
</reference>
<evidence type="ECO:0000313" key="2">
    <source>
        <dbReference type="Proteomes" id="UP001283361"/>
    </source>
</evidence>
<comment type="caution">
    <text evidence="1">The sequence shown here is derived from an EMBL/GenBank/DDBJ whole genome shotgun (WGS) entry which is preliminary data.</text>
</comment>
<accession>A0AAE1CQL4</accession>
<sequence>MSSHTNTRRLEPPREERPATQCVVTTLNQCWDARDGKIHDLFRYTGSQSQASAQLRLARVDHCSPRAAERSSLLIRAGLGWTSEGKPLGGASHSLLEPSHFPVQTPCYHKPQVEVLFPRTVSFTVNESNNHLIDPLMIQH</sequence>
<protein>
    <submittedName>
        <fullName evidence="1">Uncharacterized protein</fullName>
    </submittedName>
</protein>
<proteinExistence type="predicted"/>
<gene>
    <name evidence="1" type="ORF">RRG08_005459</name>
</gene>
<keyword evidence="2" id="KW-1185">Reference proteome</keyword>
<evidence type="ECO:0000313" key="1">
    <source>
        <dbReference type="EMBL" id="KAK3729086.1"/>
    </source>
</evidence>